<dbReference type="SUPFAM" id="SSF118116">
    <property type="entry name" value="DNA mismatch repair protein MutL"/>
    <property type="match status" value="1"/>
</dbReference>
<dbReference type="PANTHER" id="PTHR10073:SF12">
    <property type="entry name" value="DNA MISMATCH REPAIR PROTEIN MLH1"/>
    <property type="match status" value="1"/>
</dbReference>
<dbReference type="GO" id="GO:0032300">
    <property type="term" value="C:mismatch repair complex"/>
    <property type="evidence" value="ECO:0007669"/>
    <property type="project" value="InterPro"/>
</dbReference>
<dbReference type="Gene3D" id="3.30.230.10">
    <property type="match status" value="1"/>
</dbReference>
<evidence type="ECO:0000313" key="8">
    <source>
        <dbReference type="Proteomes" id="UP000195447"/>
    </source>
</evidence>
<dbReference type="AlphaFoldDB" id="A0A1Y4LXZ4"/>
<dbReference type="InterPro" id="IPR020568">
    <property type="entry name" value="Ribosomal_Su5_D2-typ_SF"/>
</dbReference>
<dbReference type="InterPro" id="IPR020667">
    <property type="entry name" value="DNA_mismatch_repair_MutL"/>
</dbReference>
<feature type="domain" description="DNA mismatch repair protein S5" evidence="6">
    <location>
        <begin position="207"/>
        <end position="325"/>
    </location>
</feature>
<reference evidence="8" key="1">
    <citation type="submission" date="2017-04" db="EMBL/GenBank/DDBJ databases">
        <title>Function of individual gut microbiota members based on whole genome sequencing of pure cultures obtained from chicken caecum.</title>
        <authorList>
            <person name="Medvecky M."/>
            <person name="Cejkova D."/>
            <person name="Polansky O."/>
            <person name="Karasova D."/>
            <person name="Kubasova T."/>
            <person name="Cizek A."/>
            <person name="Rychlik I."/>
        </authorList>
    </citation>
    <scope>NUCLEOTIDE SEQUENCE [LARGE SCALE GENOMIC DNA]</scope>
    <source>
        <strain evidence="8">An178</strain>
    </source>
</reference>
<protein>
    <recommendedName>
        <fullName evidence="4">DNA mismatch repair protein MutL</fullName>
    </recommendedName>
</protein>
<dbReference type="GO" id="GO:0005524">
    <property type="term" value="F:ATP binding"/>
    <property type="evidence" value="ECO:0007669"/>
    <property type="project" value="InterPro"/>
</dbReference>
<dbReference type="InterPro" id="IPR042121">
    <property type="entry name" value="MutL_C_regsub"/>
</dbReference>
<dbReference type="InterPro" id="IPR037198">
    <property type="entry name" value="MutL_C_sf"/>
</dbReference>
<sequence>MSKIHVLSEHLTNMIAAGEVVERPAGIVKECVENSIDAKAKTIEIEAFQGGIERLIITDDGIGMDKEDAHLAFMRHATSKMHSEEDLFNIHTMGFRGEALPSIASVAKVELNTNDSNESTLIRYSYGELICEESSSCPRGTKIDISGLFVKTPARFKHLKSPSYEFSVIADIVNKMALSHPEIRFKLSHDGRVVFQTSGNGKIQEILYQMYGREVAENAVYFEGKNDDFKIHGYAIQPKINRATKYFMYITLNTRLIRSVPIQKAILDAYSHFLPPNRFPIVVLQIESDAQLVDVNVHPNKWEVRLSKQNDLLELVKNTIRDSLSNSLQTVQIKPKVKTPIFEQETLNFPYPIKNERKTESIIEKGFKKKEEYEKSYDYPIKTNPSIKEEKIEYPAELEVLTKPELQKEESIEEIESVEKAVGYEFFYHLKVIGQLKDSYILCENEEGLVIIDQHAAQERYHYEMLQETLNKPCNNLQPLMLPIQLDVSSNIMSQVNTINEKTSFFGLEFEPFGNDQLIVREIPLWFQDVHEEAFLYDLLDLFEKDNEIDMSKLRKHVLATMACHSSIRFNRSLTMDEMKQVIEDLKKCKQPYHCPHGRPTIITMSDHDLRKEFERG</sequence>
<comment type="function">
    <text evidence="4">This protein is involved in the repair of mismatches in DNA. It is required for dam-dependent methyl-directed DNA mismatch repair. May act as a 'molecular matchmaker', a protein that promotes the formation of a stable complex between two or more DNA-binding proteins in an ATP-dependent manner without itself being part of a final effector complex.</text>
</comment>
<dbReference type="Pfam" id="PF08676">
    <property type="entry name" value="MutL_C"/>
    <property type="match status" value="1"/>
</dbReference>
<evidence type="ECO:0000256" key="3">
    <source>
        <dbReference type="ARBA" id="ARBA00023204"/>
    </source>
</evidence>
<dbReference type="InterPro" id="IPR014790">
    <property type="entry name" value="MutL_C"/>
</dbReference>
<dbReference type="Gene3D" id="3.30.1540.20">
    <property type="entry name" value="MutL, C-terminal domain, dimerisation subdomain"/>
    <property type="match status" value="1"/>
</dbReference>
<dbReference type="CDD" id="cd00782">
    <property type="entry name" value="MutL_Trans"/>
    <property type="match status" value="1"/>
</dbReference>
<evidence type="ECO:0000256" key="4">
    <source>
        <dbReference type="HAMAP-Rule" id="MF_00149"/>
    </source>
</evidence>
<keyword evidence="2 4" id="KW-0227">DNA damage</keyword>
<keyword evidence="3 4" id="KW-0234">DNA repair</keyword>
<name>A0A1Y4LXZ4_9FIRM</name>
<dbReference type="PANTHER" id="PTHR10073">
    <property type="entry name" value="DNA MISMATCH REPAIR PROTEIN MLH, PMS, MUTL"/>
    <property type="match status" value="1"/>
</dbReference>
<dbReference type="FunFam" id="3.30.565.10:FF:000003">
    <property type="entry name" value="DNA mismatch repair endonuclease MutL"/>
    <property type="match status" value="1"/>
</dbReference>
<dbReference type="InterPro" id="IPR038973">
    <property type="entry name" value="MutL/Mlh/Pms-like"/>
</dbReference>
<dbReference type="Gene3D" id="3.30.1370.100">
    <property type="entry name" value="MutL, C-terminal domain, regulatory subdomain"/>
    <property type="match status" value="1"/>
</dbReference>
<dbReference type="PROSITE" id="PS00058">
    <property type="entry name" value="DNA_MISMATCH_REPAIR_1"/>
    <property type="match status" value="1"/>
</dbReference>
<comment type="caution">
    <text evidence="7">The sequence shown here is derived from an EMBL/GenBank/DDBJ whole genome shotgun (WGS) entry which is preliminary data.</text>
</comment>
<dbReference type="GO" id="GO:0006298">
    <property type="term" value="P:mismatch repair"/>
    <property type="evidence" value="ECO:0007669"/>
    <property type="project" value="UniProtKB-UniRule"/>
</dbReference>
<dbReference type="NCBIfam" id="TIGR00585">
    <property type="entry name" value="mutl"/>
    <property type="match status" value="1"/>
</dbReference>
<dbReference type="InterPro" id="IPR042120">
    <property type="entry name" value="MutL_C_dimsub"/>
</dbReference>
<dbReference type="Gene3D" id="3.30.565.10">
    <property type="entry name" value="Histidine kinase-like ATPase, C-terminal domain"/>
    <property type="match status" value="1"/>
</dbReference>
<organism evidence="7 8">
    <name type="scientific">Faecalitalea cylindroides</name>
    <dbReference type="NCBI Taxonomy" id="39483"/>
    <lineage>
        <taxon>Bacteria</taxon>
        <taxon>Bacillati</taxon>
        <taxon>Bacillota</taxon>
        <taxon>Erysipelotrichia</taxon>
        <taxon>Erysipelotrichales</taxon>
        <taxon>Erysipelotrichaceae</taxon>
        <taxon>Faecalitalea</taxon>
    </lineage>
</organism>
<keyword evidence="8" id="KW-1185">Reference proteome</keyword>
<accession>A0A1Y4LXZ4</accession>
<dbReference type="InterPro" id="IPR013507">
    <property type="entry name" value="DNA_mismatch_S5_2-like"/>
</dbReference>
<dbReference type="RefSeq" id="WP_087158249.1">
    <property type="nucleotide sequence ID" value="NZ_NFKM01000003.1"/>
</dbReference>
<comment type="similarity">
    <text evidence="1 4">Belongs to the DNA mismatch repair MutL/HexB family.</text>
</comment>
<dbReference type="Pfam" id="PF01119">
    <property type="entry name" value="DNA_mis_repair"/>
    <property type="match status" value="1"/>
</dbReference>
<dbReference type="InterPro" id="IPR014721">
    <property type="entry name" value="Ribsml_uS5_D2-typ_fold_subgr"/>
</dbReference>
<dbReference type="GO" id="GO:0016887">
    <property type="term" value="F:ATP hydrolysis activity"/>
    <property type="evidence" value="ECO:0007669"/>
    <property type="project" value="InterPro"/>
</dbReference>
<evidence type="ECO:0000259" key="5">
    <source>
        <dbReference type="SMART" id="SM00853"/>
    </source>
</evidence>
<dbReference type="SMART" id="SM01340">
    <property type="entry name" value="DNA_mis_repair"/>
    <property type="match status" value="1"/>
</dbReference>
<dbReference type="GO" id="GO:0030983">
    <property type="term" value="F:mismatched DNA binding"/>
    <property type="evidence" value="ECO:0007669"/>
    <property type="project" value="InterPro"/>
</dbReference>
<evidence type="ECO:0000259" key="6">
    <source>
        <dbReference type="SMART" id="SM01340"/>
    </source>
</evidence>
<dbReference type="Pfam" id="PF13589">
    <property type="entry name" value="HATPase_c_3"/>
    <property type="match status" value="1"/>
</dbReference>
<dbReference type="InterPro" id="IPR014762">
    <property type="entry name" value="DNA_mismatch_repair_CS"/>
</dbReference>
<dbReference type="InterPro" id="IPR036890">
    <property type="entry name" value="HATPase_C_sf"/>
</dbReference>
<dbReference type="HAMAP" id="MF_00149">
    <property type="entry name" value="DNA_mis_repair"/>
    <property type="match status" value="1"/>
</dbReference>
<dbReference type="GO" id="GO:0140664">
    <property type="term" value="F:ATP-dependent DNA damage sensor activity"/>
    <property type="evidence" value="ECO:0007669"/>
    <property type="project" value="InterPro"/>
</dbReference>
<dbReference type="SUPFAM" id="SSF55874">
    <property type="entry name" value="ATPase domain of HSP90 chaperone/DNA topoisomerase II/histidine kinase"/>
    <property type="match status" value="1"/>
</dbReference>
<feature type="domain" description="MutL C-terminal dimerisation" evidence="5">
    <location>
        <begin position="432"/>
        <end position="574"/>
    </location>
</feature>
<evidence type="ECO:0000256" key="2">
    <source>
        <dbReference type="ARBA" id="ARBA00022763"/>
    </source>
</evidence>
<dbReference type="InterPro" id="IPR002099">
    <property type="entry name" value="MutL/Mlh/PMS"/>
</dbReference>
<dbReference type="CDD" id="cd16926">
    <property type="entry name" value="HATPase_MutL-MLH-PMS-like"/>
    <property type="match status" value="1"/>
</dbReference>
<dbReference type="EMBL" id="NFKM01000003">
    <property type="protein sequence ID" value="OUP61465.1"/>
    <property type="molecule type" value="Genomic_DNA"/>
</dbReference>
<dbReference type="SMART" id="SM00853">
    <property type="entry name" value="MutL_C"/>
    <property type="match status" value="1"/>
</dbReference>
<dbReference type="SUPFAM" id="SSF54211">
    <property type="entry name" value="Ribosomal protein S5 domain 2-like"/>
    <property type="match status" value="1"/>
</dbReference>
<evidence type="ECO:0000256" key="1">
    <source>
        <dbReference type="ARBA" id="ARBA00006082"/>
    </source>
</evidence>
<dbReference type="Proteomes" id="UP000195447">
    <property type="component" value="Unassembled WGS sequence"/>
</dbReference>
<evidence type="ECO:0000313" key="7">
    <source>
        <dbReference type="EMBL" id="OUP61465.1"/>
    </source>
</evidence>
<gene>
    <name evidence="4" type="primary">mutL</name>
    <name evidence="7" type="ORF">B5F14_02425</name>
</gene>
<proteinExistence type="inferred from homology"/>